<dbReference type="AlphaFoldDB" id="A0A6L7DD85"/>
<name>A0A6L7DD85_9HELI</name>
<feature type="transmembrane region" description="Helical" evidence="1">
    <location>
        <begin position="233"/>
        <end position="255"/>
    </location>
</feature>
<dbReference type="RefSeq" id="WP_064773702.1">
    <property type="nucleotide sequence ID" value="NZ_QBIU01000001.1"/>
</dbReference>
<accession>A0A6L7DD85</accession>
<dbReference type="Proteomes" id="UP000477070">
    <property type="component" value="Unassembled WGS sequence"/>
</dbReference>
<reference evidence="2 3" key="1">
    <citation type="submission" date="2019-12" db="EMBL/GenBank/DDBJ databases">
        <title>Multi-Generational Helicobacter saguini Isolates.</title>
        <authorList>
            <person name="Mannion A."/>
            <person name="Shen Z."/>
            <person name="Fox J.G."/>
        </authorList>
    </citation>
    <scope>NUCLEOTIDE SEQUENCE [LARGE SCALE GENOMIC DNA]</scope>
    <source>
        <strain evidence="3">16-048 (F4)</strain>
    </source>
</reference>
<organism evidence="2 3">
    <name type="scientific">Helicobacter saguini</name>
    <dbReference type="NCBI Taxonomy" id="1548018"/>
    <lineage>
        <taxon>Bacteria</taxon>
        <taxon>Pseudomonadati</taxon>
        <taxon>Campylobacterota</taxon>
        <taxon>Epsilonproteobacteria</taxon>
        <taxon>Campylobacterales</taxon>
        <taxon>Helicobacteraceae</taxon>
        <taxon>Helicobacter</taxon>
    </lineage>
</organism>
<gene>
    <name evidence="2" type="ORF">DCO61_07525</name>
</gene>
<comment type="caution">
    <text evidence="2">The sequence shown here is derived from an EMBL/GenBank/DDBJ whole genome shotgun (WGS) entry which is preliminary data.</text>
</comment>
<dbReference type="EMBL" id="QBIU01000001">
    <property type="protein sequence ID" value="MWV69853.1"/>
    <property type="molecule type" value="Genomic_DNA"/>
</dbReference>
<feature type="transmembrane region" description="Helical" evidence="1">
    <location>
        <begin position="199"/>
        <end position="221"/>
    </location>
</feature>
<keyword evidence="1" id="KW-0812">Transmembrane</keyword>
<protein>
    <submittedName>
        <fullName evidence="2">Uncharacterized protein</fullName>
    </submittedName>
</protein>
<sequence length="1179" mass="137561">MSKITNNVIFVSQKHKNYNVNINIEKINYLDDKHFSLNNIIQMQVVDLKLAMQIYLNQKGSVTQSKYIFTLDKSSKIALEQNNKKDKSLESFNNAISIISSKQESLDINAIMIELASLLQEKNIDKSTDKINTKFNKIKQNLESYKDKTLNLDNIKDCDFFDTKKAFDKTKDSIKEIIMQINQYENISKEDFENRFNKGAIILSISIFMTTHTPLLVHILVYKLGSSAAKRVLLLLCGSIIGPTGILISITLLLFEIMDFFVYRVQENKKITQAYRLYGAIISIYEKLEYSLASFLNLKNTGFGNLITTQNNNTLTYHLYPNHNEFISTCVYDIISKDILKDTQFKVSLSLQKEMIKNDKYLNNIFEINNIDSKSHIANTQFSTFSIDNIDSADITESSAFQHIKNIFLRFDSFLFVKTSSFSSLLANDILMQSFKTSNQHNPARINKTALFLTNCLHNGVSEYKVQQHIKNTLQNNENIKNNVLFLSAMCRIEKNKLEYIFLKIYNINKNMEKAIDNMRKHTPYILRMDYKYIDAHIKSYKNVKTFFMDKYNDIQLKKDAFIHCDINDIAELFIYILHSSFQWDYFNIMSWDFGNIQQDTNIYQYKIQFQLECQAIITKNYNELLKISLDITKILSYFSNFNFMKLQEYQKEIDNIYKQQRKDIEKYFKEKSNIFYNIDSIKDLCLCVLSRYFYKDSNLELIYEKYQNMQFSKLEKDVKDDNKMEYENILETIIMPLLPLNISMLNCLDENERLLFYEIILNEIKKYKQKYQILDNIIGIYYVNLTVFVILNTKDKSIQDNIRKIYDIQKNTQDIMEAILNGIANISKDSAKNIAKELLKNKYPFITPLINDNIKDVLKDITKALANNLDKNNTYIKELNTLSKHSNKLTYNITAIITKVTIGYVTNKILDKIFPTHISSVSEMRQKAITLLIAINRHTDTPYASCKKGSKYITLPIEITQTLINADIKAMIIGGSPLNSGFCMHSPSVALFHNNEDTAMQTLLQTLRNFMNHNVDINKVGEKGGSAFKDAYCKLWYYLEMGENKQIESYLRNTLYIQPKSCTLHKITHKLLITTKLKISKDSNNKSFLDNNKKENFIEIKYNEKGAIAINRDFLIQLKRIAGWNYEIYKERITPSKSTITKGERQKDYAKNTIPDNWLCGNLIYDKDFIPTTIDIKD</sequence>
<evidence type="ECO:0000256" key="1">
    <source>
        <dbReference type="SAM" id="Phobius"/>
    </source>
</evidence>
<keyword evidence="1" id="KW-1133">Transmembrane helix</keyword>
<evidence type="ECO:0000313" key="2">
    <source>
        <dbReference type="EMBL" id="MWV69853.1"/>
    </source>
</evidence>
<proteinExistence type="predicted"/>
<keyword evidence="1" id="KW-0472">Membrane</keyword>
<evidence type="ECO:0000313" key="3">
    <source>
        <dbReference type="Proteomes" id="UP000477070"/>
    </source>
</evidence>